<dbReference type="Proteomes" id="UP001415857">
    <property type="component" value="Unassembled WGS sequence"/>
</dbReference>
<evidence type="ECO:0000256" key="1">
    <source>
        <dbReference type="ARBA" id="ARBA00004167"/>
    </source>
</evidence>
<dbReference type="GO" id="GO:0004674">
    <property type="term" value="F:protein serine/threonine kinase activity"/>
    <property type="evidence" value="ECO:0007669"/>
    <property type="project" value="UniProtKB-KW"/>
</dbReference>
<dbReference type="EMBL" id="JBBPBK010000001">
    <property type="protein sequence ID" value="KAK9292471.1"/>
    <property type="molecule type" value="Genomic_DNA"/>
</dbReference>
<dbReference type="InterPro" id="IPR011009">
    <property type="entry name" value="Kinase-like_dom_sf"/>
</dbReference>
<evidence type="ECO:0000313" key="17">
    <source>
        <dbReference type="Proteomes" id="UP001415857"/>
    </source>
</evidence>
<comment type="subcellular location">
    <subcellularLocation>
        <location evidence="1">Membrane</location>
        <topology evidence="1">Single-pass membrane protein</topology>
    </subcellularLocation>
</comment>
<comment type="caution">
    <text evidence="16">The sequence shown here is derived from an EMBL/GenBank/DDBJ whole genome shotgun (WGS) entry which is preliminary data.</text>
</comment>
<evidence type="ECO:0000256" key="8">
    <source>
        <dbReference type="ARBA" id="ARBA00022777"/>
    </source>
</evidence>
<evidence type="ECO:0000256" key="6">
    <source>
        <dbReference type="ARBA" id="ARBA00022692"/>
    </source>
</evidence>
<dbReference type="Gene3D" id="1.10.510.10">
    <property type="entry name" value="Transferase(Phosphotransferase) domain 1"/>
    <property type="match status" value="1"/>
</dbReference>
<dbReference type="CDD" id="cd14066">
    <property type="entry name" value="STKc_IRAK"/>
    <property type="match status" value="1"/>
</dbReference>
<dbReference type="AlphaFoldDB" id="A0AAP0SD45"/>
<dbReference type="PROSITE" id="PS00107">
    <property type="entry name" value="PROTEIN_KINASE_ATP"/>
    <property type="match status" value="1"/>
</dbReference>
<evidence type="ECO:0000256" key="10">
    <source>
        <dbReference type="ARBA" id="ARBA00022989"/>
    </source>
</evidence>
<dbReference type="PANTHER" id="PTHR47984:SF15">
    <property type="entry name" value="PROTEIN KINASE DOMAIN-CONTAINING PROTEIN"/>
    <property type="match status" value="1"/>
</dbReference>
<evidence type="ECO:0000259" key="15">
    <source>
        <dbReference type="PROSITE" id="PS50011"/>
    </source>
</evidence>
<dbReference type="Pfam" id="PF07714">
    <property type="entry name" value="PK_Tyr_Ser-Thr"/>
    <property type="match status" value="1"/>
</dbReference>
<dbReference type="InterPro" id="IPR052232">
    <property type="entry name" value="RLK_Ser/Thr-Kinase"/>
</dbReference>
<dbReference type="EC" id="2.7.11.1" evidence="2"/>
<evidence type="ECO:0000256" key="14">
    <source>
        <dbReference type="PROSITE-ProRule" id="PRU10141"/>
    </source>
</evidence>
<dbReference type="PANTHER" id="PTHR47984">
    <property type="entry name" value="OS01G0323000 PROTEIN"/>
    <property type="match status" value="1"/>
</dbReference>
<dbReference type="GO" id="GO:0016020">
    <property type="term" value="C:membrane"/>
    <property type="evidence" value="ECO:0007669"/>
    <property type="project" value="UniProtKB-SubCell"/>
</dbReference>
<proteinExistence type="predicted"/>
<keyword evidence="5" id="KW-0808">Transferase</keyword>
<evidence type="ECO:0000256" key="5">
    <source>
        <dbReference type="ARBA" id="ARBA00022679"/>
    </source>
</evidence>
<evidence type="ECO:0000256" key="7">
    <source>
        <dbReference type="ARBA" id="ARBA00022741"/>
    </source>
</evidence>
<comment type="catalytic activity">
    <reaction evidence="12">
        <text>L-threonyl-[protein] + ATP = O-phospho-L-threonyl-[protein] + ADP + H(+)</text>
        <dbReference type="Rhea" id="RHEA:46608"/>
        <dbReference type="Rhea" id="RHEA-COMP:11060"/>
        <dbReference type="Rhea" id="RHEA-COMP:11605"/>
        <dbReference type="ChEBI" id="CHEBI:15378"/>
        <dbReference type="ChEBI" id="CHEBI:30013"/>
        <dbReference type="ChEBI" id="CHEBI:30616"/>
        <dbReference type="ChEBI" id="CHEBI:61977"/>
        <dbReference type="ChEBI" id="CHEBI:456216"/>
        <dbReference type="EC" id="2.7.11.1"/>
    </reaction>
</comment>
<feature type="binding site" evidence="14">
    <location>
        <position position="104"/>
    </location>
    <ligand>
        <name>ATP</name>
        <dbReference type="ChEBI" id="CHEBI:30616"/>
    </ligand>
</feature>
<keyword evidence="10" id="KW-1133">Transmembrane helix</keyword>
<keyword evidence="8" id="KW-0418">Kinase</keyword>
<evidence type="ECO:0000256" key="13">
    <source>
        <dbReference type="ARBA" id="ARBA00048679"/>
    </source>
</evidence>
<keyword evidence="4" id="KW-0597">Phosphoprotein</keyword>
<comment type="catalytic activity">
    <reaction evidence="13">
        <text>L-seryl-[protein] + ATP = O-phospho-L-seryl-[protein] + ADP + H(+)</text>
        <dbReference type="Rhea" id="RHEA:17989"/>
        <dbReference type="Rhea" id="RHEA-COMP:9863"/>
        <dbReference type="Rhea" id="RHEA-COMP:11604"/>
        <dbReference type="ChEBI" id="CHEBI:15378"/>
        <dbReference type="ChEBI" id="CHEBI:29999"/>
        <dbReference type="ChEBI" id="CHEBI:30616"/>
        <dbReference type="ChEBI" id="CHEBI:83421"/>
        <dbReference type="ChEBI" id="CHEBI:456216"/>
        <dbReference type="EC" id="2.7.11.1"/>
    </reaction>
</comment>
<protein>
    <recommendedName>
        <fullName evidence="2">non-specific serine/threonine protein kinase</fullName>
        <ecNumber evidence="2">2.7.11.1</ecNumber>
    </recommendedName>
</protein>
<dbReference type="GO" id="GO:0005524">
    <property type="term" value="F:ATP binding"/>
    <property type="evidence" value="ECO:0007669"/>
    <property type="project" value="UniProtKB-UniRule"/>
</dbReference>
<dbReference type="InterPro" id="IPR001245">
    <property type="entry name" value="Ser-Thr/Tyr_kinase_cat_dom"/>
</dbReference>
<gene>
    <name evidence="16" type="ORF">L1049_020444</name>
</gene>
<dbReference type="FunFam" id="3.30.200.20:FF:000178">
    <property type="entry name" value="serine/threonine-protein kinase PBS1-like"/>
    <property type="match status" value="1"/>
</dbReference>
<name>A0AAP0SD45_LIQFO</name>
<evidence type="ECO:0000313" key="16">
    <source>
        <dbReference type="EMBL" id="KAK9292471.1"/>
    </source>
</evidence>
<keyword evidence="9 14" id="KW-0067">ATP-binding</keyword>
<evidence type="ECO:0000256" key="9">
    <source>
        <dbReference type="ARBA" id="ARBA00022840"/>
    </source>
</evidence>
<dbReference type="SUPFAM" id="SSF56112">
    <property type="entry name" value="Protein kinase-like (PK-like)"/>
    <property type="match status" value="1"/>
</dbReference>
<evidence type="ECO:0000256" key="3">
    <source>
        <dbReference type="ARBA" id="ARBA00022527"/>
    </source>
</evidence>
<feature type="domain" description="Protein kinase" evidence="15">
    <location>
        <begin position="75"/>
        <end position="351"/>
    </location>
</feature>
<keyword evidence="11" id="KW-0472">Membrane</keyword>
<keyword evidence="6" id="KW-0812">Transmembrane</keyword>
<evidence type="ECO:0000256" key="12">
    <source>
        <dbReference type="ARBA" id="ARBA00047899"/>
    </source>
</evidence>
<evidence type="ECO:0000256" key="4">
    <source>
        <dbReference type="ARBA" id="ARBA00022553"/>
    </source>
</evidence>
<reference evidence="16 17" key="1">
    <citation type="journal article" date="2024" name="Plant J.">
        <title>Genome sequences and population genomics reveal climatic adaptation and genomic divergence between two closely related sweetgum species.</title>
        <authorList>
            <person name="Xu W.Q."/>
            <person name="Ren C.Q."/>
            <person name="Zhang X.Y."/>
            <person name="Comes H.P."/>
            <person name="Liu X.H."/>
            <person name="Li Y.G."/>
            <person name="Kettle C.J."/>
            <person name="Jalonen R."/>
            <person name="Gaisberger H."/>
            <person name="Ma Y.Z."/>
            <person name="Qiu Y.X."/>
        </authorList>
    </citation>
    <scope>NUCLEOTIDE SEQUENCE [LARGE SCALE GENOMIC DNA]</scope>
    <source>
        <strain evidence="16">Hangzhou</strain>
    </source>
</reference>
<keyword evidence="17" id="KW-1185">Reference proteome</keyword>
<evidence type="ECO:0000256" key="11">
    <source>
        <dbReference type="ARBA" id="ARBA00023136"/>
    </source>
</evidence>
<dbReference type="FunFam" id="1.10.510.10:FF:000035">
    <property type="entry name" value="Putative receptor-like serine/threonine-protein kinase"/>
    <property type="match status" value="1"/>
</dbReference>
<dbReference type="Gene3D" id="3.30.200.20">
    <property type="entry name" value="Phosphorylase Kinase, domain 1"/>
    <property type="match status" value="1"/>
</dbReference>
<dbReference type="PROSITE" id="PS50011">
    <property type="entry name" value="PROTEIN_KINASE_DOM"/>
    <property type="match status" value="1"/>
</dbReference>
<evidence type="ECO:0000256" key="2">
    <source>
        <dbReference type="ARBA" id="ARBA00012513"/>
    </source>
</evidence>
<sequence length="399" mass="45070">MDRRLLSRNNFSEIEMNAGKHEHQVVISDQWSSKGSGLSGTSALRSIASDLNSLSNVRLGNMFTLREIEDATNGLADDNVIGNGDYGVVYRGVFWDHRQVAVKKLQFNSCQAEDFKKEVEAIGQVRHKNLVRLIGYCIEGDYRMLVYEYVNNGNLHQWLHGRVGRVSPLTWGIRMNIIVGTAKGLAYLHEDIEPKVVHQAIKSSNILLDHKWNPKISDFGLASLFDPQDSNETTRAIKTSSYIAPGYASTGLTKKSDMYSFGILIMETISGRTPIDYSKPQEEVYLIDWLKSMVANQKSDHVLDPKIQQRPTSKELKRVLLIALRCVDPDAKNRPKMGDVIHMLQPCDLLLSDRHCKRRETYHRSYPQGSEAVENIGEDAFDTNEGESSSNHPQKMMST</sequence>
<keyword evidence="3" id="KW-0723">Serine/threonine-protein kinase</keyword>
<dbReference type="InterPro" id="IPR000719">
    <property type="entry name" value="Prot_kinase_dom"/>
</dbReference>
<accession>A0AAP0SD45</accession>
<dbReference type="InterPro" id="IPR017441">
    <property type="entry name" value="Protein_kinase_ATP_BS"/>
</dbReference>
<organism evidence="16 17">
    <name type="scientific">Liquidambar formosana</name>
    <name type="common">Formosan gum</name>
    <dbReference type="NCBI Taxonomy" id="63359"/>
    <lineage>
        <taxon>Eukaryota</taxon>
        <taxon>Viridiplantae</taxon>
        <taxon>Streptophyta</taxon>
        <taxon>Embryophyta</taxon>
        <taxon>Tracheophyta</taxon>
        <taxon>Spermatophyta</taxon>
        <taxon>Magnoliopsida</taxon>
        <taxon>eudicotyledons</taxon>
        <taxon>Gunneridae</taxon>
        <taxon>Pentapetalae</taxon>
        <taxon>Saxifragales</taxon>
        <taxon>Altingiaceae</taxon>
        <taxon>Liquidambar</taxon>
    </lineage>
</organism>
<keyword evidence="7 14" id="KW-0547">Nucleotide-binding</keyword>